<comment type="caution">
    <text evidence="1">The sequence shown here is derived from an EMBL/GenBank/DDBJ whole genome shotgun (WGS) entry which is preliminary data.</text>
</comment>
<dbReference type="PANTHER" id="PTHR33156">
    <property type="entry name" value="OS02G0230000 PROTEIN"/>
    <property type="match status" value="1"/>
</dbReference>
<reference evidence="1 2" key="1">
    <citation type="submission" date="2019-05" db="EMBL/GenBank/DDBJ databases">
        <title>Mikania micrantha, genome provides insights into the molecular mechanism of rapid growth.</title>
        <authorList>
            <person name="Liu B."/>
        </authorList>
    </citation>
    <scope>NUCLEOTIDE SEQUENCE [LARGE SCALE GENOMIC DNA]</scope>
    <source>
        <strain evidence="1">NLD-2019</strain>
        <tissue evidence="1">Leaf</tissue>
    </source>
</reference>
<gene>
    <name evidence="1" type="ORF">E3N88_31210</name>
</gene>
<dbReference type="OrthoDB" id="736963at2759"/>
<name>A0A5N6MPN4_9ASTR</name>
<dbReference type="InterPro" id="IPR043459">
    <property type="entry name" value="NFD6/NOXY2-like"/>
</dbReference>
<evidence type="ECO:0000313" key="2">
    <source>
        <dbReference type="Proteomes" id="UP000326396"/>
    </source>
</evidence>
<dbReference type="PANTHER" id="PTHR33156:SF48">
    <property type="entry name" value="PROTEIN NUCLEAR FUSION DEFECTIVE 6, MITOCHONDRIAL"/>
    <property type="match status" value="1"/>
</dbReference>
<evidence type="ECO:0000313" key="1">
    <source>
        <dbReference type="EMBL" id="KAD3641986.1"/>
    </source>
</evidence>
<accession>A0A5N6MPN4</accession>
<dbReference type="EMBL" id="SZYD01000015">
    <property type="protein sequence ID" value="KAD3641986.1"/>
    <property type="molecule type" value="Genomic_DNA"/>
</dbReference>
<keyword evidence="2" id="KW-1185">Reference proteome</keyword>
<protein>
    <submittedName>
        <fullName evidence="1">Uncharacterized protein</fullName>
    </submittedName>
</protein>
<sequence>MVGCAAVVRLISRSTSVRRAAGGPFSGAKASPFRFSAPMPLSHRIFRCPVELSVCLETVQPVHTVTASALMASTFILSRRSYDWLPEAPRGETEENVFEAAPHKI</sequence>
<dbReference type="AlphaFoldDB" id="A0A5N6MPN4"/>
<dbReference type="Proteomes" id="UP000326396">
    <property type="component" value="Linkage Group LG5"/>
</dbReference>
<dbReference type="GO" id="GO:0005739">
    <property type="term" value="C:mitochondrion"/>
    <property type="evidence" value="ECO:0007669"/>
    <property type="project" value="TreeGrafter"/>
</dbReference>
<organism evidence="1 2">
    <name type="scientific">Mikania micrantha</name>
    <name type="common">bitter vine</name>
    <dbReference type="NCBI Taxonomy" id="192012"/>
    <lineage>
        <taxon>Eukaryota</taxon>
        <taxon>Viridiplantae</taxon>
        <taxon>Streptophyta</taxon>
        <taxon>Embryophyta</taxon>
        <taxon>Tracheophyta</taxon>
        <taxon>Spermatophyta</taxon>
        <taxon>Magnoliopsida</taxon>
        <taxon>eudicotyledons</taxon>
        <taxon>Gunneridae</taxon>
        <taxon>Pentapetalae</taxon>
        <taxon>asterids</taxon>
        <taxon>campanulids</taxon>
        <taxon>Asterales</taxon>
        <taxon>Asteraceae</taxon>
        <taxon>Asteroideae</taxon>
        <taxon>Heliantheae alliance</taxon>
        <taxon>Eupatorieae</taxon>
        <taxon>Mikania</taxon>
    </lineage>
</organism>
<proteinExistence type="predicted"/>